<dbReference type="HAMAP" id="MF_00178">
    <property type="entry name" value="Lumazine_synth"/>
    <property type="match status" value="1"/>
</dbReference>
<dbReference type="GO" id="GO:0000906">
    <property type="term" value="F:6,7-dimethyl-8-ribityllumazine synthase activity"/>
    <property type="evidence" value="ECO:0007669"/>
    <property type="project" value="UniProtKB-EC"/>
</dbReference>
<dbReference type="EC" id="2.5.1.78" evidence="3"/>
<dbReference type="InterPro" id="IPR034964">
    <property type="entry name" value="LS"/>
</dbReference>
<dbReference type="GO" id="GO:0005829">
    <property type="term" value="C:cytosol"/>
    <property type="evidence" value="ECO:0007669"/>
    <property type="project" value="TreeGrafter"/>
</dbReference>
<keyword evidence="4" id="KW-0686">Riboflavin biosynthesis</keyword>
<evidence type="ECO:0000313" key="8">
    <source>
        <dbReference type="EMBL" id="KKL46240.1"/>
    </source>
</evidence>
<dbReference type="CDD" id="cd02440">
    <property type="entry name" value="AdoMet_MTases"/>
    <property type="match status" value="1"/>
</dbReference>
<dbReference type="UniPathway" id="UPA00275">
    <property type="reaction ID" value="UER00404"/>
</dbReference>
<dbReference type="GO" id="GO:0009231">
    <property type="term" value="P:riboflavin biosynthetic process"/>
    <property type="evidence" value="ECO:0007669"/>
    <property type="project" value="UniProtKB-UniPathway"/>
</dbReference>
<dbReference type="SUPFAM" id="SSF53335">
    <property type="entry name" value="S-adenosyl-L-methionine-dependent methyltransferases"/>
    <property type="match status" value="1"/>
</dbReference>
<dbReference type="PANTHER" id="PTHR21058">
    <property type="entry name" value="6,7-DIMETHYL-8-RIBITYLLUMAZINE SYNTHASE DMRL SYNTHASE LUMAZINE SYNTHASE"/>
    <property type="match status" value="1"/>
</dbReference>
<feature type="non-terminal residue" evidence="8">
    <location>
        <position position="1"/>
    </location>
</feature>
<dbReference type="NCBIfam" id="TIGR00114">
    <property type="entry name" value="lumazine-synth"/>
    <property type="match status" value="1"/>
</dbReference>
<dbReference type="EMBL" id="LAZR01034107">
    <property type="protein sequence ID" value="KKL46240.1"/>
    <property type="molecule type" value="Genomic_DNA"/>
</dbReference>
<dbReference type="Gene3D" id="3.40.50.150">
    <property type="entry name" value="Vaccinia Virus protein VP39"/>
    <property type="match status" value="1"/>
</dbReference>
<dbReference type="InterPro" id="IPR029063">
    <property type="entry name" value="SAM-dependent_MTases_sf"/>
</dbReference>
<accession>A0A0F9EMT4</accession>
<protein>
    <recommendedName>
        <fullName evidence="3">6,7-dimethyl-8-ribityllumazine synthase</fullName>
        <ecNumber evidence="3">2.5.1.78</ecNumber>
    </recommendedName>
</protein>
<comment type="catalytic activity">
    <reaction evidence="6">
        <text>(2S)-2-hydroxy-3-oxobutyl phosphate + 5-amino-6-(D-ribitylamino)uracil = 6,7-dimethyl-8-(1-D-ribityl)lumazine + phosphate + 2 H2O + H(+)</text>
        <dbReference type="Rhea" id="RHEA:26152"/>
        <dbReference type="ChEBI" id="CHEBI:15377"/>
        <dbReference type="ChEBI" id="CHEBI:15378"/>
        <dbReference type="ChEBI" id="CHEBI:15934"/>
        <dbReference type="ChEBI" id="CHEBI:43474"/>
        <dbReference type="ChEBI" id="CHEBI:58201"/>
        <dbReference type="ChEBI" id="CHEBI:58830"/>
        <dbReference type="EC" id="2.5.1.78"/>
    </reaction>
</comment>
<keyword evidence="7" id="KW-0472">Membrane</keyword>
<evidence type="ECO:0000256" key="5">
    <source>
        <dbReference type="ARBA" id="ARBA00022679"/>
    </source>
</evidence>
<organism evidence="8">
    <name type="scientific">marine sediment metagenome</name>
    <dbReference type="NCBI Taxonomy" id="412755"/>
    <lineage>
        <taxon>unclassified sequences</taxon>
        <taxon>metagenomes</taxon>
        <taxon>ecological metagenomes</taxon>
    </lineage>
</organism>
<evidence type="ECO:0000256" key="6">
    <source>
        <dbReference type="ARBA" id="ARBA00048785"/>
    </source>
</evidence>
<dbReference type="Pfam" id="PF00885">
    <property type="entry name" value="DMRL_synthase"/>
    <property type="match status" value="1"/>
</dbReference>
<dbReference type="SUPFAM" id="SSF52121">
    <property type="entry name" value="Lumazine synthase"/>
    <property type="match status" value="1"/>
</dbReference>
<evidence type="ECO:0000256" key="7">
    <source>
        <dbReference type="SAM" id="Phobius"/>
    </source>
</evidence>
<evidence type="ECO:0000256" key="3">
    <source>
        <dbReference type="ARBA" id="ARBA00012664"/>
    </source>
</evidence>
<comment type="caution">
    <text evidence="8">The sequence shown here is derived from an EMBL/GenBank/DDBJ whole genome shotgun (WGS) entry which is preliminary data.</text>
</comment>
<keyword evidence="5" id="KW-0808">Transferase</keyword>
<dbReference type="InterPro" id="IPR002180">
    <property type="entry name" value="LS/RS"/>
</dbReference>
<keyword evidence="7" id="KW-0812">Transmembrane</keyword>
<dbReference type="PANTHER" id="PTHR21058:SF0">
    <property type="entry name" value="6,7-DIMETHYL-8-RIBITYLLUMAZINE SYNTHASE"/>
    <property type="match status" value="1"/>
</dbReference>
<evidence type="ECO:0000256" key="2">
    <source>
        <dbReference type="ARBA" id="ARBA00007424"/>
    </source>
</evidence>
<dbReference type="InterPro" id="IPR036467">
    <property type="entry name" value="LS/RS_sf"/>
</dbReference>
<comment type="similarity">
    <text evidence="2">Belongs to the DMRL synthase family.</text>
</comment>
<evidence type="ECO:0000256" key="4">
    <source>
        <dbReference type="ARBA" id="ARBA00022619"/>
    </source>
</evidence>
<gene>
    <name evidence="8" type="ORF">LCGC14_2347550</name>
</gene>
<sequence length="258" mass="28454">TEHERQSNWDLLREAYSGDILIAGLGLGMVLLPILAREHVKSVTVIELSQDAIDLVVPHIRTAAGENADKLTVIQGDIFEWKPPRGARYHTIYFDIWGDISRNNLPDMRRLHQKFRRRKNSKTKTGHRQLYTKVKIEKIDVAWVPGAFEIPTVAGRLAASGRYLAVICLGAVVRGETTHDQHINRAVSMALTEIGVRCELPVLFGVLTCNSLEQAIARSGGQAATTGKDVENAQVGNKGVDCAEAALEMVDLMAKLPK</sequence>
<name>A0A0F9EMT4_9ZZZZ</name>
<dbReference type="CDD" id="cd09209">
    <property type="entry name" value="Lumazine_synthase-I"/>
    <property type="match status" value="1"/>
</dbReference>
<dbReference type="AlphaFoldDB" id="A0A0F9EMT4"/>
<keyword evidence="7" id="KW-1133">Transmembrane helix</keyword>
<comment type="pathway">
    <text evidence="1">Cofactor biosynthesis; riboflavin biosynthesis; riboflavin from 2-hydroxy-3-oxobutyl phosphate and 5-amino-6-(D-ribitylamino)uracil: step 1/2.</text>
</comment>
<evidence type="ECO:0000256" key="1">
    <source>
        <dbReference type="ARBA" id="ARBA00004917"/>
    </source>
</evidence>
<dbReference type="GO" id="GO:0009349">
    <property type="term" value="C:riboflavin synthase complex"/>
    <property type="evidence" value="ECO:0007669"/>
    <property type="project" value="InterPro"/>
</dbReference>
<dbReference type="Gene3D" id="3.40.50.960">
    <property type="entry name" value="Lumazine/riboflavin synthase"/>
    <property type="match status" value="1"/>
</dbReference>
<proteinExistence type="inferred from homology"/>
<feature type="transmembrane region" description="Helical" evidence="7">
    <location>
        <begin position="20"/>
        <end position="36"/>
    </location>
</feature>
<reference evidence="8" key="1">
    <citation type="journal article" date="2015" name="Nature">
        <title>Complex archaea that bridge the gap between prokaryotes and eukaryotes.</title>
        <authorList>
            <person name="Spang A."/>
            <person name="Saw J.H."/>
            <person name="Jorgensen S.L."/>
            <person name="Zaremba-Niedzwiedzka K."/>
            <person name="Martijn J."/>
            <person name="Lind A.E."/>
            <person name="van Eijk R."/>
            <person name="Schleper C."/>
            <person name="Guy L."/>
            <person name="Ettema T.J."/>
        </authorList>
    </citation>
    <scope>NUCLEOTIDE SEQUENCE</scope>
</reference>